<protein>
    <submittedName>
        <fullName evidence="1">Uncharacterized protein</fullName>
    </submittedName>
</protein>
<comment type="caution">
    <text evidence="1">The sequence shown here is derived from an EMBL/GenBank/DDBJ whole genome shotgun (WGS) entry which is preliminary data.</text>
</comment>
<dbReference type="Proteomes" id="UP001066276">
    <property type="component" value="Chromosome 11"/>
</dbReference>
<keyword evidence="2" id="KW-1185">Reference proteome</keyword>
<accession>A0AAV7L995</accession>
<evidence type="ECO:0000313" key="2">
    <source>
        <dbReference type="Proteomes" id="UP001066276"/>
    </source>
</evidence>
<gene>
    <name evidence="1" type="ORF">NDU88_000729</name>
</gene>
<dbReference type="EMBL" id="JANPWB010000015">
    <property type="protein sequence ID" value="KAJ1087562.1"/>
    <property type="molecule type" value="Genomic_DNA"/>
</dbReference>
<evidence type="ECO:0000313" key="1">
    <source>
        <dbReference type="EMBL" id="KAJ1087562.1"/>
    </source>
</evidence>
<dbReference type="AlphaFoldDB" id="A0AAV7L995"/>
<sequence length="264" mass="28998">MCSYSDLSHLRVTHGVLCRAGLWPWKLRSYRPVDTLYFPCLLRIGRRHFWKAPPDAEACPALLSILSQRETVQRSRCISYCEDRRLRLSLGGERLRGPFLPEDLVTAQETEPLYPVQPQPGADGELTPPQPARGPWCRNPHWPLLDGPREQVQRLALPSLVLHIPGLSRGPGAETCTAHLQPRTASFSPEVLVERLVLSSVALPTSSLVQQASACPEALVRRLALPPVALPSSSLVPQPSACPEALVKKVALLPAELPSSSLDC</sequence>
<organism evidence="1 2">
    <name type="scientific">Pleurodeles waltl</name>
    <name type="common">Iberian ribbed newt</name>
    <dbReference type="NCBI Taxonomy" id="8319"/>
    <lineage>
        <taxon>Eukaryota</taxon>
        <taxon>Metazoa</taxon>
        <taxon>Chordata</taxon>
        <taxon>Craniata</taxon>
        <taxon>Vertebrata</taxon>
        <taxon>Euteleostomi</taxon>
        <taxon>Amphibia</taxon>
        <taxon>Batrachia</taxon>
        <taxon>Caudata</taxon>
        <taxon>Salamandroidea</taxon>
        <taxon>Salamandridae</taxon>
        <taxon>Pleurodelinae</taxon>
        <taxon>Pleurodeles</taxon>
    </lineage>
</organism>
<reference evidence="1" key="1">
    <citation type="journal article" date="2022" name="bioRxiv">
        <title>Sequencing and chromosome-scale assembly of the giantPleurodeles waltlgenome.</title>
        <authorList>
            <person name="Brown T."/>
            <person name="Elewa A."/>
            <person name="Iarovenko S."/>
            <person name="Subramanian E."/>
            <person name="Araus A.J."/>
            <person name="Petzold A."/>
            <person name="Susuki M."/>
            <person name="Suzuki K.-i.T."/>
            <person name="Hayashi T."/>
            <person name="Toyoda A."/>
            <person name="Oliveira C."/>
            <person name="Osipova E."/>
            <person name="Leigh N.D."/>
            <person name="Simon A."/>
            <person name="Yun M.H."/>
        </authorList>
    </citation>
    <scope>NUCLEOTIDE SEQUENCE</scope>
    <source>
        <strain evidence="1">20211129_DDA</strain>
        <tissue evidence="1">Liver</tissue>
    </source>
</reference>
<name>A0AAV7L995_PLEWA</name>
<proteinExistence type="predicted"/>